<proteinExistence type="predicted"/>
<evidence type="ECO:0000313" key="2">
    <source>
        <dbReference type="EMBL" id="SBV35596.1"/>
    </source>
</evidence>
<dbReference type="AlphaFoldDB" id="A0A1Y5Q3Z4"/>
<sequence>MLYPLTKHLDSIVPHPNPSPAGRGA</sequence>
<protein>
    <submittedName>
        <fullName evidence="2">Uncharacterized protein</fullName>
    </submittedName>
</protein>
<evidence type="ECO:0000256" key="1">
    <source>
        <dbReference type="SAM" id="MobiDB-lite"/>
    </source>
</evidence>
<feature type="region of interest" description="Disordered" evidence="1">
    <location>
        <begin position="1"/>
        <end position="25"/>
    </location>
</feature>
<dbReference type="EMBL" id="FLTS01000001">
    <property type="protein sequence ID" value="SBV35596.1"/>
    <property type="molecule type" value="Genomic_DNA"/>
</dbReference>
<organism evidence="2">
    <name type="scientific">uncultured Stenotrophomonas sp</name>
    <dbReference type="NCBI Taxonomy" id="165438"/>
    <lineage>
        <taxon>Bacteria</taxon>
        <taxon>Pseudomonadati</taxon>
        <taxon>Pseudomonadota</taxon>
        <taxon>Gammaproteobacteria</taxon>
        <taxon>Lysobacterales</taxon>
        <taxon>Lysobacteraceae</taxon>
        <taxon>Stenotrophomonas</taxon>
        <taxon>environmental samples</taxon>
    </lineage>
</organism>
<accession>A0A1Y5Q3Z4</accession>
<gene>
    <name evidence="2" type="ORF">STPYR_10526</name>
</gene>
<name>A0A1Y5Q3Z4_9GAMM</name>
<reference evidence="2" key="1">
    <citation type="submission" date="2016-03" db="EMBL/GenBank/DDBJ databases">
        <authorList>
            <person name="Ploux O."/>
        </authorList>
    </citation>
    <scope>NUCLEOTIDE SEQUENCE</scope>
    <source>
        <strain evidence="2">UC10</strain>
    </source>
</reference>